<feature type="region of interest" description="Disordered" evidence="1">
    <location>
        <begin position="584"/>
        <end position="618"/>
    </location>
</feature>
<feature type="compositionally biased region" description="Polar residues" evidence="1">
    <location>
        <begin position="264"/>
        <end position="273"/>
    </location>
</feature>
<feature type="region of interest" description="Disordered" evidence="1">
    <location>
        <begin position="233"/>
        <end position="283"/>
    </location>
</feature>
<reference evidence="2" key="1">
    <citation type="journal article" date="2023" name="G3 (Bethesda)">
        <title>A reference genome for the long-term kleptoplast-retaining sea slug Elysia crispata morphotype clarki.</title>
        <authorList>
            <person name="Eastman K.E."/>
            <person name="Pendleton A.L."/>
            <person name="Shaikh M.A."/>
            <person name="Suttiyut T."/>
            <person name="Ogas R."/>
            <person name="Tomko P."/>
            <person name="Gavelis G."/>
            <person name="Widhalm J.R."/>
            <person name="Wisecaver J.H."/>
        </authorList>
    </citation>
    <scope>NUCLEOTIDE SEQUENCE</scope>
    <source>
        <strain evidence="2">ECLA1</strain>
    </source>
</reference>
<dbReference type="Proteomes" id="UP001283361">
    <property type="component" value="Unassembled WGS sequence"/>
</dbReference>
<keyword evidence="3" id="KW-1185">Reference proteome</keyword>
<proteinExistence type="predicted"/>
<feature type="region of interest" description="Disordered" evidence="1">
    <location>
        <begin position="353"/>
        <end position="382"/>
    </location>
</feature>
<accession>A0AAE0YCJ0</accession>
<evidence type="ECO:0000313" key="3">
    <source>
        <dbReference type="Proteomes" id="UP001283361"/>
    </source>
</evidence>
<feature type="compositionally biased region" description="Polar residues" evidence="1">
    <location>
        <begin position="243"/>
        <end position="256"/>
    </location>
</feature>
<feature type="region of interest" description="Disordered" evidence="1">
    <location>
        <begin position="109"/>
        <end position="130"/>
    </location>
</feature>
<feature type="compositionally biased region" description="Basic residues" evidence="1">
    <location>
        <begin position="56"/>
        <end position="74"/>
    </location>
</feature>
<evidence type="ECO:0000256" key="1">
    <source>
        <dbReference type="SAM" id="MobiDB-lite"/>
    </source>
</evidence>
<name>A0AAE0YCJ0_9GAST</name>
<comment type="caution">
    <text evidence="2">The sequence shown here is derived from an EMBL/GenBank/DDBJ whole genome shotgun (WGS) entry which is preliminary data.</text>
</comment>
<gene>
    <name evidence="2" type="ORF">RRG08_005654</name>
</gene>
<feature type="region of interest" description="Disordered" evidence="1">
    <location>
        <begin position="1"/>
        <end position="42"/>
    </location>
</feature>
<feature type="compositionally biased region" description="Low complexity" evidence="1">
    <location>
        <begin position="599"/>
        <end position="610"/>
    </location>
</feature>
<dbReference type="AlphaFoldDB" id="A0AAE0YCJ0"/>
<organism evidence="2 3">
    <name type="scientific">Elysia crispata</name>
    <name type="common">lettuce slug</name>
    <dbReference type="NCBI Taxonomy" id="231223"/>
    <lineage>
        <taxon>Eukaryota</taxon>
        <taxon>Metazoa</taxon>
        <taxon>Spiralia</taxon>
        <taxon>Lophotrochozoa</taxon>
        <taxon>Mollusca</taxon>
        <taxon>Gastropoda</taxon>
        <taxon>Heterobranchia</taxon>
        <taxon>Euthyneura</taxon>
        <taxon>Panpulmonata</taxon>
        <taxon>Sacoglossa</taxon>
        <taxon>Placobranchoidea</taxon>
        <taxon>Plakobranchidae</taxon>
        <taxon>Elysia</taxon>
    </lineage>
</organism>
<evidence type="ECO:0000313" key="2">
    <source>
        <dbReference type="EMBL" id="KAK3740962.1"/>
    </source>
</evidence>
<protein>
    <submittedName>
        <fullName evidence="2">Uncharacterized protein</fullName>
    </submittedName>
</protein>
<sequence length="784" mass="88113">MSGGIMYNPVAQRRRAKCETVSSSLSEEPGNYDESPVSFTSEDLDTEALEMITQGRKYRRRKDNRPRRLRKPQRKPSWDDCTIIPPKEKPPRLNQNCGAFRKRVSGNRCSLHQTRSTLRKSQGGQSNKVRTRRVGDVWDNSIRPSKRSNLSNNKNLSTCFNRPSNLPAFPSTNNSLYKKKTVGFHPEPVAYAQVNYPGKNFQRNNLTPRKSFNTEKESSWCCPIKKIQRPAWDKSESCRPGANKSQRGSASCLQASDSKKVQHFNGSQRSTQADPWKSDSGRLTTSESKAFRYLAKRLLSKDFPDSYPIAPRNEQTFGKQNTSNRSISCFERPVSNCRSSHCVNRTADAWASAEGLQRRGRSKSRTSQNKHTPGFMPRSKSLGSYKFNDKTKDFGRRISATVQGPIDACTKAMLDMKLKENELLDRYRSSPSESTNDCSSSCSTKHLLSACKTRAWDDSSLSFNDRSYISNLSNPFYEIQTNDNSYMKKPYSWNPSRLERNISQNRYSYSSACSRNSLGTADGSTRHYIPPFNVTASSDLPWSSVLKKSVLQSRPSNSAPCSEARLMNKYLDDTGVIGMVRRGKTSTLPVRRESNVAHESNNSQKNNESQVRPSTPPWRKIEGIKNFTSTDYKLDEFPDKVSSALPMRRTFQNLLGGWKEGAISRYSSFSTDFTGLERILSSSEGGKNATDTHCNVLKGSTHSLDDLGSDMVSTGGYSKGIPSSTNICKFLNSEACQATSQKPAGKISSLMSSWQAEKVPGLRPVDSYLNEEKERLRRIDIILG</sequence>
<dbReference type="EMBL" id="JAWDGP010006450">
    <property type="protein sequence ID" value="KAK3740962.1"/>
    <property type="molecule type" value="Genomic_DNA"/>
</dbReference>
<feature type="compositionally biased region" description="Polar residues" evidence="1">
    <location>
        <begin position="109"/>
        <end position="128"/>
    </location>
</feature>
<feature type="region of interest" description="Disordered" evidence="1">
    <location>
        <begin position="55"/>
        <end position="94"/>
    </location>
</feature>